<dbReference type="PANTHER" id="PTHR33146:SF26">
    <property type="entry name" value="ENDONUCLEASE 4"/>
    <property type="match status" value="1"/>
</dbReference>
<keyword evidence="2" id="KW-0479">Metal-binding</keyword>
<feature type="signal peptide" evidence="7">
    <location>
        <begin position="1"/>
        <end position="17"/>
    </location>
</feature>
<evidence type="ECO:0000256" key="7">
    <source>
        <dbReference type="SAM" id="SignalP"/>
    </source>
</evidence>
<dbReference type="eggNOG" id="ENOG502Z82C">
    <property type="taxonomic scope" value="Bacteria"/>
</dbReference>
<keyword evidence="7" id="KW-0732">Signal</keyword>
<dbReference type="GO" id="GO:0046872">
    <property type="term" value="F:metal ion binding"/>
    <property type="evidence" value="ECO:0007669"/>
    <property type="project" value="UniProtKB-KW"/>
</dbReference>
<comment type="caution">
    <text evidence="8">The sequence shown here is derived from an EMBL/GenBank/DDBJ whole genome shotgun (WGS) entry which is preliminary data.</text>
</comment>
<dbReference type="InterPro" id="IPR008947">
    <property type="entry name" value="PLipase_C/P1_nuclease_dom_sf"/>
</dbReference>
<evidence type="ECO:0000256" key="6">
    <source>
        <dbReference type="ARBA" id="ARBA00023180"/>
    </source>
</evidence>
<keyword evidence="4" id="KW-0378">Hydrolase</keyword>
<dbReference type="InterPro" id="IPR003154">
    <property type="entry name" value="S1/P1nuclease"/>
</dbReference>
<protein>
    <submittedName>
        <fullName evidence="8">S1/P1 Nuclease</fullName>
    </submittedName>
</protein>
<evidence type="ECO:0000256" key="4">
    <source>
        <dbReference type="ARBA" id="ARBA00022801"/>
    </source>
</evidence>
<evidence type="ECO:0000256" key="3">
    <source>
        <dbReference type="ARBA" id="ARBA00022759"/>
    </source>
</evidence>
<reference evidence="8 9" key="2">
    <citation type="journal article" date="2016" name="Genome Announc.">
        <title>Draft Genome Sequence of Zhouia amylolytica AD3, Isolated from Tidal Flat Sediment.</title>
        <authorList>
            <person name="Jia B."/>
            <person name="Jin H.M."/>
            <person name="Lee H.J."/>
            <person name="Jeon C.O."/>
        </authorList>
    </citation>
    <scope>NUCLEOTIDE SEQUENCE [LARGE SCALE GENOMIC DNA]</scope>
    <source>
        <strain evidence="8 9">AD3</strain>
    </source>
</reference>
<dbReference type="GO" id="GO:0003676">
    <property type="term" value="F:nucleic acid binding"/>
    <property type="evidence" value="ECO:0007669"/>
    <property type="project" value="InterPro"/>
</dbReference>
<dbReference type="RefSeq" id="WP_038261395.1">
    <property type="nucleotide sequence ID" value="NZ_AYXY01000001.1"/>
</dbReference>
<evidence type="ECO:0000256" key="1">
    <source>
        <dbReference type="ARBA" id="ARBA00022722"/>
    </source>
</evidence>
<dbReference type="SUPFAM" id="SSF48537">
    <property type="entry name" value="Phospholipase C/P1 nuclease"/>
    <property type="match status" value="1"/>
</dbReference>
<evidence type="ECO:0000256" key="2">
    <source>
        <dbReference type="ARBA" id="ARBA00022723"/>
    </source>
</evidence>
<gene>
    <name evidence="8" type="ORF">P278_03980</name>
</gene>
<reference evidence="9" key="1">
    <citation type="submission" date="2013-11" db="EMBL/GenBank/DDBJ databases">
        <title>Draft genome sequence from a member of Zhouia, isolated tidal flat.</title>
        <authorList>
            <person name="Jin H."/>
            <person name="Jeon C.O."/>
        </authorList>
    </citation>
    <scope>NUCLEOTIDE SEQUENCE [LARGE SCALE GENOMIC DNA]</scope>
    <source>
        <strain evidence="9">AD3</strain>
    </source>
</reference>
<dbReference type="Proteomes" id="UP000018850">
    <property type="component" value="Unassembled WGS sequence"/>
</dbReference>
<keyword evidence="9" id="KW-1185">Reference proteome</keyword>
<dbReference type="GO" id="GO:0004519">
    <property type="term" value="F:endonuclease activity"/>
    <property type="evidence" value="ECO:0007669"/>
    <property type="project" value="UniProtKB-KW"/>
</dbReference>
<dbReference type="AlphaFoldDB" id="W2UUE2"/>
<organism evidence="8 9">
    <name type="scientific">Zhouia amylolytica AD3</name>
    <dbReference type="NCBI Taxonomy" id="1286632"/>
    <lineage>
        <taxon>Bacteria</taxon>
        <taxon>Pseudomonadati</taxon>
        <taxon>Bacteroidota</taxon>
        <taxon>Flavobacteriia</taxon>
        <taxon>Flavobacteriales</taxon>
        <taxon>Flavobacteriaceae</taxon>
        <taxon>Zhouia</taxon>
    </lineage>
</organism>
<evidence type="ECO:0000313" key="8">
    <source>
        <dbReference type="EMBL" id="ETN96972.1"/>
    </source>
</evidence>
<dbReference type="STRING" id="376730.SAMN04487906_2693"/>
<accession>W2UUE2</accession>
<dbReference type="Gene3D" id="1.10.575.10">
    <property type="entry name" value="P1 Nuclease"/>
    <property type="match status" value="1"/>
</dbReference>
<dbReference type="PATRIC" id="fig|1286632.3.peg.398"/>
<dbReference type="CDD" id="cd11010">
    <property type="entry name" value="S1-P1_nuclease"/>
    <property type="match status" value="1"/>
</dbReference>
<feature type="chain" id="PRO_5004826162" evidence="7">
    <location>
        <begin position="18"/>
        <end position="256"/>
    </location>
</feature>
<name>W2UUE2_9FLAO</name>
<dbReference type="EMBL" id="AYXY01000001">
    <property type="protein sequence ID" value="ETN96972.1"/>
    <property type="molecule type" value="Genomic_DNA"/>
</dbReference>
<proteinExistence type="predicted"/>
<dbReference type="GO" id="GO:0006308">
    <property type="term" value="P:DNA catabolic process"/>
    <property type="evidence" value="ECO:0007669"/>
    <property type="project" value="InterPro"/>
</dbReference>
<dbReference type="PANTHER" id="PTHR33146">
    <property type="entry name" value="ENDONUCLEASE 4"/>
    <property type="match status" value="1"/>
</dbReference>
<keyword evidence="3" id="KW-0255">Endonuclease</keyword>
<dbReference type="Pfam" id="PF02265">
    <property type="entry name" value="S1-P1_nuclease"/>
    <property type="match status" value="1"/>
</dbReference>
<keyword evidence="1" id="KW-0540">Nuclease</keyword>
<keyword evidence="5" id="KW-1015">Disulfide bond</keyword>
<sequence length="256" mass="28966">MKRLLLLLVLSSQFCLAETSIWGATGHRVVGEVATEYLKGSTKRKLNLLLDGQSLALVSTFGDDIKSDKRYKEFNPWHYVNIPSGGLYDSHDASAHGDIIQGIEKCIAVIQQKEATKDDKAFYLKMLVHLIGDLHQPLHVGRAEDKGGNDIQVRWFNKGTNLHRVWDSDMINHYKMSYSELAENLPKLSRKERKAIEEGTILDWTYESQKLADKVYATADSGAKLGYGYMYENFSQVRYQLLKGGIRLAKVLNAIL</sequence>
<evidence type="ECO:0000256" key="5">
    <source>
        <dbReference type="ARBA" id="ARBA00023157"/>
    </source>
</evidence>
<evidence type="ECO:0000313" key="9">
    <source>
        <dbReference type="Proteomes" id="UP000018850"/>
    </source>
</evidence>
<dbReference type="GO" id="GO:0016788">
    <property type="term" value="F:hydrolase activity, acting on ester bonds"/>
    <property type="evidence" value="ECO:0007669"/>
    <property type="project" value="InterPro"/>
</dbReference>
<keyword evidence="6" id="KW-0325">Glycoprotein</keyword>